<evidence type="ECO:0000313" key="1">
    <source>
        <dbReference type="EMBL" id="PND39176.1"/>
    </source>
</evidence>
<organism evidence="1 2">
    <name type="scientific">Kinneretia aquatilis</name>
    <dbReference type="NCBI Taxonomy" id="2070761"/>
    <lineage>
        <taxon>Bacteria</taxon>
        <taxon>Pseudomonadati</taxon>
        <taxon>Pseudomonadota</taxon>
        <taxon>Betaproteobacteria</taxon>
        <taxon>Burkholderiales</taxon>
        <taxon>Sphaerotilaceae</taxon>
        <taxon>Roseateles</taxon>
    </lineage>
</organism>
<dbReference type="EMBL" id="POSP01000003">
    <property type="protein sequence ID" value="PND39176.1"/>
    <property type="molecule type" value="Genomic_DNA"/>
</dbReference>
<dbReference type="RefSeq" id="WP_102769096.1">
    <property type="nucleotide sequence ID" value="NZ_POSP01000003.1"/>
</dbReference>
<gene>
    <name evidence="1" type="ORF">C1O66_17700</name>
</gene>
<proteinExistence type="predicted"/>
<sequence>MADARREPDWTAAAQALLSGCVDLPDEELRLALLDQVCRSLGDALYPDFLNLLAVVGERGDAQACAVLAQTLLAGLQTGRLPSGRRQAWGAPSHSGSAASLAAQQFGAWRSLGPLEYWVCLSQDEPRGAGLAEPEFLRQGQALLRLINSSEAARQLYIQRLQALAADPVEGGLSRHARQMLTRFAEAWAQGQSPDALCQQVLGAMPARAHGLSALAGWGSR</sequence>
<evidence type="ECO:0000313" key="2">
    <source>
        <dbReference type="Proteomes" id="UP000235916"/>
    </source>
</evidence>
<protein>
    <submittedName>
        <fullName evidence="1">Uncharacterized protein</fullName>
    </submittedName>
</protein>
<reference evidence="1 2" key="1">
    <citation type="submission" date="2018-01" db="EMBL/GenBank/DDBJ databases">
        <title>Draft genome sequence of Paucibacter aquatile CR182 isolated from freshwater of the Nakdong River.</title>
        <authorList>
            <person name="Choi A."/>
            <person name="Chung E.J."/>
        </authorList>
    </citation>
    <scope>NUCLEOTIDE SEQUENCE [LARGE SCALE GENOMIC DNA]</scope>
    <source>
        <strain evidence="1 2">CR182</strain>
    </source>
</reference>
<keyword evidence="2" id="KW-1185">Reference proteome</keyword>
<dbReference type="Proteomes" id="UP000235916">
    <property type="component" value="Unassembled WGS sequence"/>
</dbReference>
<dbReference type="AlphaFoldDB" id="A0A2N8L0F0"/>
<dbReference type="OrthoDB" id="6194403at2"/>
<comment type="caution">
    <text evidence="1">The sequence shown here is derived from an EMBL/GenBank/DDBJ whole genome shotgun (WGS) entry which is preliminary data.</text>
</comment>
<accession>A0A2N8L0F0</accession>
<dbReference type="PROSITE" id="PS51257">
    <property type="entry name" value="PROKAR_LIPOPROTEIN"/>
    <property type="match status" value="1"/>
</dbReference>
<name>A0A2N8L0F0_9BURK</name>